<name>A0A0F9WQR3_9MICR</name>
<accession>A0A0F9WQR3</accession>
<gene>
    <name evidence="1" type="ORF">AAJ76_2600030604</name>
</gene>
<comment type="caution">
    <text evidence="1">The sequence shown here is derived from an EMBL/GenBank/DDBJ whole genome shotgun (WGS) entry which is preliminary data.</text>
</comment>
<organism evidence="1 2">
    <name type="scientific">Vairimorpha ceranae</name>
    <dbReference type="NCBI Taxonomy" id="40302"/>
    <lineage>
        <taxon>Eukaryota</taxon>
        <taxon>Fungi</taxon>
        <taxon>Fungi incertae sedis</taxon>
        <taxon>Microsporidia</taxon>
        <taxon>Nosematidae</taxon>
        <taxon>Vairimorpha</taxon>
    </lineage>
</organism>
<reference evidence="1 2" key="1">
    <citation type="journal article" date="2015" name="Environ. Microbiol.">
        <title>Genome analyses suggest the presence of polyploidy and recent human-driven expansions in eight global populations of the honeybee pathogen Nosema ceranae.</title>
        <authorList>
            <person name="Pelin A."/>
            <person name="Selman M."/>
            <person name="Aris-Brosou S."/>
            <person name="Farinelli L."/>
            <person name="Corradi N."/>
        </authorList>
    </citation>
    <scope>NUCLEOTIDE SEQUENCE [LARGE SCALE GENOMIC DNA]</scope>
    <source>
        <strain evidence="1 2">PA08 1199</strain>
    </source>
</reference>
<dbReference type="VEuPathDB" id="MicrosporidiaDB:AAJ76_2600030604"/>
<dbReference type="RefSeq" id="XP_024331015.1">
    <property type="nucleotide sequence ID" value="XM_024474832.1"/>
</dbReference>
<dbReference type="EMBL" id="JPQZ01000026">
    <property type="protein sequence ID" value="KKO75273.1"/>
    <property type="molecule type" value="Genomic_DNA"/>
</dbReference>
<proteinExistence type="predicted"/>
<sequence length="97" mass="11518">MFREIATKEAKKSIWKESIEKIIEDFTKLNELINKYKENNIKDGEMHTQNIHKTHETDLLQVLWDSNPIKPHLLRLRCIKLRRTHWALSLGESLVIG</sequence>
<protein>
    <submittedName>
        <fullName evidence="1">Uncharacterized protein</fullName>
    </submittedName>
</protein>
<dbReference type="AlphaFoldDB" id="A0A0F9WQR3"/>
<dbReference type="GeneID" id="36319760"/>
<keyword evidence="2" id="KW-1185">Reference proteome</keyword>
<dbReference type="Proteomes" id="UP000034350">
    <property type="component" value="Unassembled WGS sequence"/>
</dbReference>
<evidence type="ECO:0000313" key="2">
    <source>
        <dbReference type="Proteomes" id="UP000034350"/>
    </source>
</evidence>
<evidence type="ECO:0000313" key="1">
    <source>
        <dbReference type="EMBL" id="KKO75273.1"/>
    </source>
</evidence>